<sequence>MGMTSSGRDSARTPAVKDRKLIESSAHLASTFNTSDDSEALSNGLEFVGCVRVLNANTHRRPYGSTLRVLFRL</sequence>
<proteinExistence type="predicted"/>
<protein>
    <submittedName>
        <fullName evidence="1">Uncharacterized protein</fullName>
    </submittedName>
</protein>
<evidence type="ECO:0000313" key="1">
    <source>
        <dbReference type="EMBL" id="KLO13924.1"/>
    </source>
</evidence>
<dbReference type="EMBL" id="KQ085951">
    <property type="protein sequence ID" value="KLO13924.1"/>
    <property type="molecule type" value="Genomic_DNA"/>
</dbReference>
<gene>
    <name evidence="1" type="ORF">SCHPADRAFT_903692</name>
</gene>
<dbReference type="AlphaFoldDB" id="A0A0H2RQ01"/>
<evidence type="ECO:0000313" key="2">
    <source>
        <dbReference type="Proteomes" id="UP000053477"/>
    </source>
</evidence>
<organism evidence="1 2">
    <name type="scientific">Schizopora paradoxa</name>
    <dbReference type="NCBI Taxonomy" id="27342"/>
    <lineage>
        <taxon>Eukaryota</taxon>
        <taxon>Fungi</taxon>
        <taxon>Dikarya</taxon>
        <taxon>Basidiomycota</taxon>
        <taxon>Agaricomycotina</taxon>
        <taxon>Agaricomycetes</taxon>
        <taxon>Hymenochaetales</taxon>
        <taxon>Schizoporaceae</taxon>
        <taxon>Schizopora</taxon>
    </lineage>
</organism>
<accession>A0A0H2RQ01</accession>
<dbReference type="Proteomes" id="UP000053477">
    <property type="component" value="Unassembled WGS sequence"/>
</dbReference>
<keyword evidence="2" id="KW-1185">Reference proteome</keyword>
<dbReference type="InParanoid" id="A0A0H2RQ01"/>
<name>A0A0H2RQ01_9AGAM</name>
<reference evidence="1 2" key="1">
    <citation type="submission" date="2015-04" db="EMBL/GenBank/DDBJ databases">
        <title>Complete genome sequence of Schizopora paradoxa KUC8140, a cosmopolitan wood degrader in East Asia.</title>
        <authorList>
            <consortium name="DOE Joint Genome Institute"/>
            <person name="Min B."/>
            <person name="Park H."/>
            <person name="Jang Y."/>
            <person name="Kim J.-J."/>
            <person name="Kim K.H."/>
            <person name="Pangilinan J."/>
            <person name="Lipzen A."/>
            <person name="Riley R."/>
            <person name="Grigoriev I.V."/>
            <person name="Spatafora J.W."/>
            <person name="Choi I.-G."/>
        </authorList>
    </citation>
    <scope>NUCLEOTIDE SEQUENCE [LARGE SCALE GENOMIC DNA]</scope>
    <source>
        <strain evidence="1 2">KUC8140</strain>
    </source>
</reference>